<keyword evidence="6" id="KW-0496">Mitochondrion</keyword>
<keyword evidence="7" id="KW-0472">Membrane</keyword>
<protein>
    <submittedName>
        <fullName evidence="8">Mitochondrial carrier 2</fullName>
    </submittedName>
</protein>
<dbReference type="PANTHER" id="PTHR10780">
    <property type="entry name" value="MITOCHONDRIAL CARRIER HOMOLOG"/>
    <property type="match status" value="1"/>
</dbReference>
<evidence type="ECO:0000256" key="7">
    <source>
        <dbReference type="ARBA" id="ARBA00023136"/>
    </source>
</evidence>
<dbReference type="SUPFAM" id="SSF103506">
    <property type="entry name" value="Mitochondrial carrier"/>
    <property type="match status" value="1"/>
</dbReference>
<dbReference type="AlphaFoldDB" id="A0A095ATV9"/>
<name>A0A095ATV9_SCHHA</name>
<evidence type="ECO:0000256" key="1">
    <source>
        <dbReference type="ARBA" id="ARBA00004374"/>
    </source>
</evidence>
<feature type="non-terminal residue" evidence="8">
    <location>
        <position position="1"/>
    </location>
</feature>
<comment type="subcellular location">
    <subcellularLocation>
        <location evidence="1">Mitochondrion outer membrane</location>
        <topology evidence="1">Multi-pass membrane protein</topology>
    </subcellularLocation>
</comment>
<dbReference type="EMBL" id="KL250945">
    <property type="protein sequence ID" value="KGB37911.1"/>
    <property type="molecule type" value="Genomic_DNA"/>
</dbReference>
<evidence type="ECO:0000256" key="3">
    <source>
        <dbReference type="ARBA" id="ARBA00022737"/>
    </source>
</evidence>
<dbReference type="GO" id="GO:0005741">
    <property type="term" value="C:mitochondrial outer membrane"/>
    <property type="evidence" value="ECO:0007669"/>
    <property type="project" value="UniProtKB-SubCell"/>
</dbReference>
<reference evidence="8" key="1">
    <citation type="journal article" date="2012" name="Nat. Genet.">
        <title>Whole-genome sequence of Schistosoma haematobium.</title>
        <authorList>
            <person name="Young N.D."/>
            <person name="Jex A.R."/>
            <person name="Li B."/>
            <person name="Liu S."/>
            <person name="Yang L."/>
            <person name="Xiong Z."/>
            <person name="Li Y."/>
            <person name="Cantacessi C."/>
            <person name="Hall R.S."/>
            <person name="Xu X."/>
            <person name="Chen F."/>
            <person name="Wu X."/>
            <person name="Zerlotini A."/>
            <person name="Oliveira G."/>
            <person name="Hofmann A."/>
            <person name="Zhang G."/>
            <person name="Fang X."/>
            <person name="Kang Y."/>
            <person name="Campbell B.E."/>
            <person name="Loukas A."/>
            <person name="Ranganathan S."/>
            <person name="Rollinson D."/>
            <person name="Rinaldi G."/>
            <person name="Brindley P.J."/>
            <person name="Yang H."/>
            <person name="Wang J."/>
            <person name="Wang J."/>
            <person name="Gasser R.B."/>
        </authorList>
    </citation>
    <scope>NUCLEOTIDE SEQUENCE [LARGE SCALE GENOMIC DNA]</scope>
</reference>
<evidence type="ECO:0000256" key="2">
    <source>
        <dbReference type="ARBA" id="ARBA00022692"/>
    </source>
</evidence>
<gene>
    <name evidence="8" type="ORF">MS3_06270</name>
</gene>
<dbReference type="STRING" id="6185.A0A095ATV9"/>
<dbReference type="Gene3D" id="1.50.40.10">
    <property type="entry name" value="Mitochondrial carrier domain"/>
    <property type="match status" value="1"/>
</dbReference>
<proteinExistence type="predicted"/>
<keyword evidence="4" id="KW-1000">Mitochondrion outer membrane</keyword>
<keyword evidence="5" id="KW-1133">Transmembrane helix</keyword>
<dbReference type="PANTHER" id="PTHR10780:SF18">
    <property type="entry name" value="LD43650P"/>
    <property type="match status" value="1"/>
</dbReference>
<evidence type="ECO:0000256" key="4">
    <source>
        <dbReference type="ARBA" id="ARBA00022787"/>
    </source>
</evidence>
<dbReference type="InterPro" id="IPR023395">
    <property type="entry name" value="MCP_dom_sf"/>
</dbReference>
<accession>A0A095ATV9</accession>
<evidence type="ECO:0000256" key="5">
    <source>
        <dbReference type="ARBA" id="ARBA00022989"/>
    </source>
</evidence>
<evidence type="ECO:0000313" key="8">
    <source>
        <dbReference type="EMBL" id="KGB37911.1"/>
    </source>
</evidence>
<keyword evidence="3" id="KW-0677">Repeat</keyword>
<organism evidence="8">
    <name type="scientific">Schistosoma haematobium</name>
    <name type="common">Blood fluke</name>
    <dbReference type="NCBI Taxonomy" id="6185"/>
    <lineage>
        <taxon>Eukaryota</taxon>
        <taxon>Metazoa</taxon>
        <taxon>Spiralia</taxon>
        <taxon>Lophotrochozoa</taxon>
        <taxon>Platyhelminthes</taxon>
        <taxon>Trematoda</taxon>
        <taxon>Digenea</taxon>
        <taxon>Strigeidida</taxon>
        <taxon>Schistosomatoidea</taxon>
        <taxon>Schistosomatidae</taxon>
        <taxon>Schistosoma</taxon>
    </lineage>
</organism>
<keyword evidence="2" id="KW-0812">Transmembrane</keyword>
<sequence>FNSLITMDHLETTYKFLIPSFMPAITHPLTYARTMMLVSHILSNVTFKLGYEPFPPVRRFTLRNILRPNYEVYYYPSRKLRQEVGLYGIFTIGLPANIIGSFVKSYSTNITMEYLTPDFFEKKTFFETDKGIRIFLISTSKCTVARVVGVVVSYPFQVIMIRQMSQFINGTQLYDGLTPRLIGEVITVWLTACLAYFFNKYIFMDRIDPPLKKHTPLVTEMIVSGATHGLTVTSTVMAACDSTINVVPVFNNWWQCYSYLSQSVSFLFLCIYVVQRFFLTNIPQPDVICSKQQLNKSQSSHTYLISNGVAFSKRSFGYHSGKWH</sequence>
<evidence type="ECO:0000256" key="6">
    <source>
        <dbReference type="ARBA" id="ARBA00023128"/>
    </source>
</evidence>